<dbReference type="InterPro" id="IPR008271">
    <property type="entry name" value="Ser/Thr_kinase_AS"/>
</dbReference>
<protein>
    <submittedName>
        <fullName evidence="9">Serine/threonine-protein kinase</fullName>
    </submittedName>
</protein>
<feature type="domain" description="Protein kinase" evidence="8">
    <location>
        <begin position="83"/>
        <end position="348"/>
    </location>
</feature>
<dbReference type="PROSITE" id="PS00107">
    <property type="entry name" value="PROTEIN_KINASE_ATP"/>
    <property type="match status" value="1"/>
</dbReference>
<keyword evidence="5" id="KW-0802">TPR repeat</keyword>
<dbReference type="SMART" id="SM00220">
    <property type="entry name" value="S_TKc"/>
    <property type="match status" value="1"/>
</dbReference>
<dbReference type="PROSITE" id="PS50011">
    <property type="entry name" value="PROTEIN_KINASE_DOM"/>
    <property type="match status" value="1"/>
</dbReference>
<dbReference type="Gene3D" id="1.25.40.10">
    <property type="entry name" value="Tetratricopeptide repeat domain"/>
    <property type="match status" value="2"/>
</dbReference>
<feature type="region of interest" description="Disordered" evidence="7">
    <location>
        <begin position="752"/>
        <end position="783"/>
    </location>
</feature>
<dbReference type="GO" id="GO:0016301">
    <property type="term" value="F:kinase activity"/>
    <property type="evidence" value="ECO:0007669"/>
    <property type="project" value="UniProtKB-KW"/>
</dbReference>
<dbReference type="SUPFAM" id="SSF48452">
    <property type="entry name" value="TPR-like"/>
    <property type="match status" value="2"/>
</dbReference>
<evidence type="ECO:0000256" key="6">
    <source>
        <dbReference type="PROSITE-ProRule" id="PRU10141"/>
    </source>
</evidence>
<dbReference type="Pfam" id="PF00069">
    <property type="entry name" value="Pkinase"/>
    <property type="match status" value="1"/>
</dbReference>
<dbReference type="InterPro" id="IPR011009">
    <property type="entry name" value="Kinase-like_dom_sf"/>
</dbReference>
<dbReference type="CDD" id="cd14014">
    <property type="entry name" value="STKc_PknB_like"/>
    <property type="match status" value="1"/>
</dbReference>
<gene>
    <name evidence="9" type="ORF">LXT13_09525</name>
</gene>
<keyword evidence="10" id="KW-1185">Reference proteome</keyword>
<reference evidence="9 10" key="1">
    <citation type="submission" date="2021-12" db="EMBL/GenBank/DDBJ databases">
        <title>Genome seq of P8.</title>
        <authorList>
            <person name="Seo T."/>
        </authorList>
    </citation>
    <scope>NUCLEOTIDE SEQUENCE [LARGE SCALE GENOMIC DNA]</scope>
    <source>
        <strain evidence="9 10">P8</strain>
    </source>
</reference>
<proteinExistence type="predicted"/>
<dbReference type="RefSeq" id="WP_233371688.1">
    <property type="nucleotide sequence ID" value="NZ_JAJTWU010000003.1"/>
</dbReference>
<dbReference type="InterPro" id="IPR017441">
    <property type="entry name" value="Protein_kinase_ATP_BS"/>
</dbReference>
<sequence length="783" mass="83999">MTAPSRYARGKALFDALVELPDAATQWQALQAADADDALRNDVWALLQAHRETTRIGSPIAAVSHQWSTTPEPLQPGDRLGPWRLCSDLGEGGMGRVMRAERADGAYEQQVAVKLLRSRGDAGSLAHLTRERQILAGLRHPHIARLFDGGSTPGGQPYLVMELVDGEPIDRWCAQQAAPLTTRLALLDQVCDAVAHAHARLVVHCDIKPSNVLVDAEGQARLLDFGIARLTDGDTPDAHPALTPAYASPEQLAGAAPGTASDIYSLGRLLQVLTHGHEPPGLRGRALQAIIHKALAAEPGERYDSVGVMRADLQRLLHDRPVHAWPAGPGRRGYVLALAARRQWPAWLAAAGAVAMAAAFTAGLAQQRDRARSAEQAALQQREHARREAEAAQQISRFVIRLFEGADSENGALRAADTPVRLLLDRGHAQLQRELQDRPAQRARLLDVLGTVYENIGQLDAAARAYREAIALEAAAGPERRTQEAALLYKLAFTLNRQGHYQAAAAAAESCLALREQLADTTATDLADAHNAAGMTLGNLGRLAAARQHLERALALRRAQFGDTHTQVAQLHNNLALWALMAGEPVEAERQAREAVAIGRALPALPGLHHRRLTVLAQALMALDRLDEAGLLLQEAAAMARERYGADATYLHRVLRETGELQARRGQWAAAVVTYREALAAAEQGGDTGNPVHALTLSRMAVALAGMGDARAAEAAHRQALAALKDAGDPLGEAEAQAAYAAWLQRQGRAAEARPLRQAAAATRERLLPAGHPLRATSPSNAP</sequence>
<dbReference type="InterPro" id="IPR000719">
    <property type="entry name" value="Prot_kinase_dom"/>
</dbReference>
<dbReference type="Gene3D" id="1.10.510.10">
    <property type="entry name" value="Transferase(Phosphotransferase) domain 1"/>
    <property type="match status" value="1"/>
</dbReference>
<dbReference type="InterPro" id="IPR019734">
    <property type="entry name" value="TPR_rpt"/>
</dbReference>
<feature type="repeat" description="TPR" evidence="5">
    <location>
        <begin position="443"/>
        <end position="476"/>
    </location>
</feature>
<evidence type="ECO:0000313" key="9">
    <source>
        <dbReference type="EMBL" id="MCE4554677.1"/>
    </source>
</evidence>
<keyword evidence="1" id="KW-0808">Transferase</keyword>
<evidence type="ECO:0000313" key="10">
    <source>
        <dbReference type="Proteomes" id="UP001200741"/>
    </source>
</evidence>
<name>A0ABS8XSK0_9BURK</name>
<evidence type="ECO:0000256" key="4">
    <source>
        <dbReference type="ARBA" id="ARBA00022840"/>
    </source>
</evidence>
<dbReference type="EMBL" id="JAJTWU010000003">
    <property type="protein sequence ID" value="MCE4554677.1"/>
    <property type="molecule type" value="Genomic_DNA"/>
</dbReference>
<dbReference type="Gene3D" id="3.30.200.20">
    <property type="entry name" value="Phosphorylase Kinase, domain 1"/>
    <property type="match status" value="1"/>
</dbReference>
<dbReference type="Pfam" id="PF13374">
    <property type="entry name" value="TPR_10"/>
    <property type="match status" value="1"/>
</dbReference>
<dbReference type="Proteomes" id="UP001200741">
    <property type="component" value="Unassembled WGS sequence"/>
</dbReference>
<evidence type="ECO:0000256" key="1">
    <source>
        <dbReference type="ARBA" id="ARBA00022679"/>
    </source>
</evidence>
<keyword evidence="2 6" id="KW-0547">Nucleotide-binding</keyword>
<evidence type="ECO:0000259" key="8">
    <source>
        <dbReference type="PROSITE" id="PS50011"/>
    </source>
</evidence>
<dbReference type="PROSITE" id="PS00108">
    <property type="entry name" value="PROTEIN_KINASE_ST"/>
    <property type="match status" value="1"/>
</dbReference>
<evidence type="ECO:0000256" key="3">
    <source>
        <dbReference type="ARBA" id="ARBA00022777"/>
    </source>
</evidence>
<comment type="caution">
    <text evidence="9">The sequence shown here is derived from an EMBL/GenBank/DDBJ whole genome shotgun (WGS) entry which is preliminary data.</text>
</comment>
<keyword evidence="3 9" id="KW-0418">Kinase</keyword>
<dbReference type="PANTHER" id="PTHR43289:SF34">
    <property type="entry name" value="SERINE_THREONINE-PROTEIN KINASE YBDM-RELATED"/>
    <property type="match status" value="1"/>
</dbReference>
<dbReference type="Pfam" id="PF13181">
    <property type="entry name" value="TPR_8"/>
    <property type="match status" value="1"/>
</dbReference>
<evidence type="ECO:0000256" key="7">
    <source>
        <dbReference type="SAM" id="MobiDB-lite"/>
    </source>
</evidence>
<dbReference type="InterPro" id="IPR011990">
    <property type="entry name" value="TPR-like_helical_dom_sf"/>
</dbReference>
<evidence type="ECO:0000256" key="2">
    <source>
        <dbReference type="ARBA" id="ARBA00022741"/>
    </source>
</evidence>
<dbReference type="SMART" id="SM00028">
    <property type="entry name" value="TPR"/>
    <property type="match status" value="7"/>
</dbReference>
<dbReference type="PANTHER" id="PTHR43289">
    <property type="entry name" value="MITOGEN-ACTIVATED PROTEIN KINASE KINASE KINASE 20-RELATED"/>
    <property type="match status" value="1"/>
</dbReference>
<dbReference type="Pfam" id="PF13424">
    <property type="entry name" value="TPR_12"/>
    <property type="match status" value="1"/>
</dbReference>
<feature type="binding site" evidence="6">
    <location>
        <position position="114"/>
    </location>
    <ligand>
        <name>ATP</name>
        <dbReference type="ChEBI" id="CHEBI:30616"/>
    </ligand>
</feature>
<dbReference type="PROSITE" id="PS50005">
    <property type="entry name" value="TPR"/>
    <property type="match status" value="1"/>
</dbReference>
<dbReference type="SUPFAM" id="SSF56112">
    <property type="entry name" value="Protein kinase-like (PK-like)"/>
    <property type="match status" value="1"/>
</dbReference>
<evidence type="ECO:0000256" key="5">
    <source>
        <dbReference type="PROSITE-ProRule" id="PRU00339"/>
    </source>
</evidence>
<keyword evidence="4 6" id="KW-0067">ATP-binding</keyword>
<accession>A0ABS8XSK0</accession>
<organism evidence="9 10">
    <name type="scientific">Pelomonas cellulosilytica</name>
    <dbReference type="NCBI Taxonomy" id="2906762"/>
    <lineage>
        <taxon>Bacteria</taxon>
        <taxon>Pseudomonadati</taxon>
        <taxon>Pseudomonadota</taxon>
        <taxon>Betaproteobacteria</taxon>
        <taxon>Burkholderiales</taxon>
        <taxon>Sphaerotilaceae</taxon>
        <taxon>Roseateles</taxon>
    </lineage>
</organism>